<comment type="caution">
    <text evidence="1">The sequence shown here is derived from an EMBL/GenBank/DDBJ whole genome shotgun (WGS) entry which is preliminary data.</text>
</comment>
<sequence length="79" mass="8427">MGDGRGCVTGRFLKNPVKNCGCRSRVSLRFWMSLVSAGPSTSFRETAGTGWSAELFPALFPDSQSDAAGFCLFSGPTQD</sequence>
<gene>
    <name evidence="1" type="ORF">PBY51_016926</name>
</gene>
<reference evidence="1 2" key="1">
    <citation type="journal article" date="2023" name="Genes (Basel)">
        <title>Chromosome-Level Genome Assembly and Circadian Gene Repertoire of the Patagonia Blennie Eleginops maclovinus-The Closest Ancestral Proxy of Antarctic Cryonotothenioids.</title>
        <authorList>
            <person name="Cheng C.C."/>
            <person name="Rivera-Colon A.G."/>
            <person name="Minhas B.F."/>
            <person name="Wilson L."/>
            <person name="Rayamajhi N."/>
            <person name="Vargas-Chacoff L."/>
            <person name="Catchen J.M."/>
        </authorList>
    </citation>
    <scope>NUCLEOTIDE SEQUENCE [LARGE SCALE GENOMIC DNA]</scope>
    <source>
        <strain evidence="1">JMC-PN-2008</strain>
    </source>
</reference>
<dbReference type="Proteomes" id="UP001346869">
    <property type="component" value="Unassembled WGS sequence"/>
</dbReference>
<keyword evidence="2" id="KW-1185">Reference proteome</keyword>
<organism evidence="1 2">
    <name type="scientific">Eleginops maclovinus</name>
    <name type="common">Patagonian blennie</name>
    <name type="synonym">Eleginus maclovinus</name>
    <dbReference type="NCBI Taxonomy" id="56733"/>
    <lineage>
        <taxon>Eukaryota</taxon>
        <taxon>Metazoa</taxon>
        <taxon>Chordata</taxon>
        <taxon>Craniata</taxon>
        <taxon>Vertebrata</taxon>
        <taxon>Euteleostomi</taxon>
        <taxon>Actinopterygii</taxon>
        <taxon>Neopterygii</taxon>
        <taxon>Teleostei</taxon>
        <taxon>Neoteleostei</taxon>
        <taxon>Acanthomorphata</taxon>
        <taxon>Eupercaria</taxon>
        <taxon>Perciformes</taxon>
        <taxon>Notothenioidei</taxon>
        <taxon>Eleginopidae</taxon>
        <taxon>Eleginops</taxon>
    </lineage>
</organism>
<reference evidence="1 2" key="2">
    <citation type="journal article" date="2023" name="Mol. Biol. Evol.">
        <title>Genomics of Secondarily Temperate Adaptation in the Only Non-Antarctic Icefish.</title>
        <authorList>
            <person name="Rivera-Colon A.G."/>
            <person name="Rayamajhi N."/>
            <person name="Minhas B.F."/>
            <person name="Madrigal G."/>
            <person name="Bilyk K.T."/>
            <person name="Yoon V."/>
            <person name="Hune M."/>
            <person name="Gregory S."/>
            <person name="Cheng C.H.C."/>
            <person name="Catchen J.M."/>
        </authorList>
    </citation>
    <scope>NUCLEOTIDE SEQUENCE [LARGE SCALE GENOMIC DNA]</scope>
    <source>
        <strain evidence="1">JMC-PN-2008</strain>
    </source>
</reference>
<accession>A0AAN8AAH8</accession>
<dbReference type="EMBL" id="JAUZQC010000026">
    <property type="protein sequence ID" value="KAK5847827.1"/>
    <property type="molecule type" value="Genomic_DNA"/>
</dbReference>
<proteinExistence type="predicted"/>
<evidence type="ECO:0000313" key="2">
    <source>
        <dbReference type="Proteomes" id="UP001346869"/>
    </source>
</evidence>
<name>A0AAN8AAH8_ELEMC</name>
<evidence type="ECO:0000313" key="1">
    <source>
        <dbReference type="EMBL" id="KAK5847827.1"/>
    </source>
</evidence>
<dbReference type="AlphaFoldDB" id="A0AAN8AAH8"/>
<protein>
    <submittedName>
        <fullName evidence="1">Uncharacterized protein</fullName>
    </submittedName>
</protein>